<keyword evidence="1" id="KW-1133">Transmembrane helix</keyword>
<proteinExistence type="predicted"/>
<evidence type="ECO:0000313" key="3">
    <source>
        <dbReference type="Proteomes" id="UP000299794"/>
    </source>
</evidence>
<dbReference type="InterPro" id="IPR027417">
    <property type="entry name" value="P-loop_NTPase"/>
</dbReference>
<reference evidence="3" key="1">
    <citation type="submission" date="2019-02" db="EMBL/GenBank/DDBJ databases">
        <title>Draft genome sequence of Planktothrix agardhii NIES-905.</title>
        <authorList>
            <person name="Yamaguchi H."/>
            <person name="Suzuki S."/>
            <person name="Kawachi M."/>
        </authorList>
    </citation>
    <scope>NUCLEOTIDE SEQUENCE [LARGE SCALE GENOMIC DNA]</scope>
    <source>
        <strain evidence="3">CCAP 1459/11A</strain>
    </source>
</reference>
<dbReference type="Gene3D" id="3.40.50.300">
    <property type="entry name" value="P-loop containing nucleotide triphosphate hydrolases"/>
    <property type="match status" value="1"/>
</dbReference>
<dbReference type="Proteomes" id="UP000299794">
    <property type="component" value="Unassembled WGS sequence"/>
</dbReference>
<sequence length="644" mass="72883">MTQQPAYKTFRVSINANTLLDDFAPILINDISQKFQPIFLLKESYCEQLLQHCNKLQTFSEFTALATRLREYIREVKDDFKDCEENVNYFTLVFMGAVSAGKTSMICDFLNVNPDQLNQWLRSSSNFQPTEDAVIIAGEVATTNVYEFLVESSHIRLVDIPGTGGVVHDNTTIAPFINKADCLIFLSNAQSDLTRDDYDFVVRHIVGLKDASELTPETASNKKALIVVNKWNTVIQNIPKIDNQQKEWEKKKKWILWGGKTFGGLSNLFKRTLTIVPATTTQRIFDEETGSYERYGKIELTEVIDALKSILMEEGIQIKLDRPKIILKRSLTNTTEVLKNERTKRSVDELVADLEKLGIKVSVNSNSIMTLLSSRLESLKNRLKRDLYSQIKDGLDGWKPSVSVKDRIKGLWPKEWWGSEKFGAKAVQEELRDRWKTEVEDLLRESIKPKDIKRTINDEADSISKLLEATFKSQLAELQQQAVRERLSKGVSLESFDGTNLNLTGSGQALETAINRAVSEVQYSIVDDIIGIFTFDAIIASLLGIILNPLGSAVFFAIRRWMSGQAEEKKAKQEIEEQILRIADEASAELQEQVADKLRDSVQKSVDSIAQVIRREGESLSKLLQALDGAITTVTEIRERLEDI</sequence>
<feature type="transmembrane region" description="Helical" evidence="1">
    <location>
        <begin position="529"/>
        <end position="558"/>
    </location>
</feature>
<comment type="caution">
    <text evidence="2">The sequence shown here is derived from an EMBL/GenBank/DDBJ whole genome shotgun (WGS) entry which is preliminary data.</text>
</comment>
<name>A0A4V0XV21_PLAAG</name>
<organism evidence="2 3">
    <name type="scientific">Planktothrix agardhii CCAP 1459/11A</name>
    <dbReference type="NCBI Taxonomy" id="282420"/>
    <lineage>
        <taxon>Bacteria</taxon>
        <taxon>Bacillati</taxon>
        <taxon>Cyanobacteriota</taxon>
        <taxon>Cyanophyceae</taxon>
        <taxon>Oscillatoriophycideae</taxon>
        <taxon>Oscillatoriales</taxon>
        <taxon>Microcoleaceae</taxon>
        <taxon>Planktothrix</taxon>
    </lineage>
</organism>
<dbReference type="RefSeq" id="WP_141295887.1">
    <property type="nucleotide sequence ID" value="NZ_BJCD01000067.1"/>
</dbReference>
<keyword evidence="1" id="KW-0812">Transmembrane</keyword>
<dbReference type="AlphaFoldDB" id="A0A4V0XV21"/>
<dbReference type="EMBL" id="BJCD01000067">
    <property type="protein sequence ID" value="GDZ95819.1"/>
    <property type="molecule type" value="Genomic_DNA"/>
</dbReference>
<protein>
    <submittedName>
        <fullName evidence="2">Uncharacterized protein</fullName>
    </submittedName>
</protein>
<keyword evidence="1" id="KW-0472">Membrane</keyword>
<gene>
    <name evidence="2" type="ORF">PA905_42500</name>
</gene>
<evidence type="ECO:0000256" key="1">
    <source>
        <dbReference type="SAM" id="Phobius"/>
    </source>
</evidence>
<evidence type="ECO:0000313" key="2">
    <source>
        <dbReference type="EMBL" id="GDZ95819.1"/>
    </source>
</evidence>
<dbReference type="SUPFAM" id="SSF52540">
    <property type="entry name" value="P-loop containing nucleoside triphosphate hydrolases"/>
    <property type="match status" value="1"/>
</dbReference>
<accession>A0A4V0XV21</accession>